<dbReference type="PRINTS" id="PR00792">
    <property type="entry name" value="PEPSIN"/>
</dbReference>
<dbReference type="PROSITE" id="PS00141">
    <property type="entry name" value="ASP_PROTEASE"/>
    <property type="match status" value="2"/>
</dbReference>
<dbReference type="PROSITE" id="PS51767">
    <property type="entry name" value="PEPTIDASE_A1"/>
    <property type="match status" value="1"/>
</dbReference>
<evidence type="ECO:0000313" key="7">
    <source>
        <dbReference type="EMBL" id="KAJ7621072.1"/>
    </source>
</evidence>
<keyword evidence="4" id="KW-0645">Protease</keyword>
<reference evidence="7" key="1">
    <citation type="submission" date="2023-03" db="EMBL/GenBank/DDBJ databases">
        <title>Massive genome expansion in bonnet fungi (Mycena s.s.) driven by repeated elements and novel gene families across ecological guilds.</title>
        <authorList>
            <consortium name="Lawrence Berkeley National Laboratory"/>
            <person name="Harder C.B."/>
            <person name="Miyauchi S."/>
            <person name="Viragh M."/>
            <person name="Kuo A."/>
            <person name="Thoen E."/>
            <person name="Andreopoulos B."/>
            <person name="Lu D."/>
            <person name="Skrede I."/>
            <person name="Drula E."/>
            <person name="Henrissat B."/>
            <person name="Morin E."/>
            <person name="Kohler A."/>
            <person name="Barry K."/>
            <person name="LaButti K."/>
            <person name="Morin E."/>
            <person name="Salamov A."/>
            <person name="Lipzen A."/>
            <person name="Mereny Z."/>
            <person name="Hegedus B."/>
            <person name="Baldrian P."/>
            <person name="Stursova M."/>
            <person name="Weitz H."/>
            <person name="Taylor A."/>
            <person name="Grigoriev I.V."/>
            <person name="Nagy L.G."/>
            <person name="Martin F."/>
            <person name="Kauserud H."/>
        </authorList>
    </citation>
    <scope>NUCLEOTIDE SEQUENCE</scope>
    <source>
        <strain evidence="7">9284</strain>
    </source>
</reference>
<feature type="active site" evidence="3">
    <location>
        <position position="261"/>
    </location>
</feature>
<evidence type="ECO:0000256" key="1">
    <source>
        <dbReference type="ARBA" id="ARBA00007447"/>
    </source>
</evidence>
<dbReference type="Gene3D" id="2.40.70.10">
    <property type="entry name" value="Acid Proteases"/>
    <property type="match status" value="2"/>
</dbReference>
<feature type="active site" evidence="3">
    <location>
        <position position="95"/>
    </location>
</feature>
<feature type="domain" description="Peptidase A1" evidence="6">
    <location>
        <begin position="79"/>
        <end position="373"/>
    </location>
</feature>
<keyword evidence="4" id="KW-0378">Hydrolase</keyword>
<dbReference type="AlphaFoldDB" id="A0AAD7BHF5"/>
<feature type="chain" id="PRO_5042156723" evidence="5">
    <location>
        <begin position="21"/>
        <end position="376"/>
    </location>
</feature>
<dbReference type="EMBL" id="JARKIF010000016">
    <property type="protein sequence ID" value="KAJ7621072.1"/>
    <property type="molecule type" value="Genomic_DNA"/>
</dbReference>
<dbReference type="GO" id="GO:0006508">
    <property type="term" value="P:proteolysis"/>
    <property type="evidence" value="ECO:0007669"/>
    <property type="project" value="UniProtKB-KW"/>
</dbReference>
<dbReference type="PANTHER" id="PTHR47966:SF51">
    <property type="entry name" value="BETA-SITE APP-CLEAVING ENZYME, ISOFORM A-RELATED"/>
    <property type="match status" value="1"/>
</dbReference>
<comment type="similarity">
    <text evidence="1 4">Belongs to the peptidase A1 family.</text>
</comment>
<dbReference type="CDD" id="cd05471">
    <property type="entry name" value="pepsin_like"/>
    <property type="match status" value="1"/>
</dbReference>
<evidence type="ECO:0000256" key="2">
    <source>
        <dbReference type="ARBA" id="ARBA00022750"/>
    </source>
</evidence>
<evidence type="ECO:0000256" key="5">
    <source>
        <dbReference type="SAM" id="SignalP"/>
    </source>
</evidence>
<evidence type="ECO:0000256" key="3">
    <source>
        <dbReference type="PIRSR" id="PIRSR601461-1"/>
    </source>
</evidence>
<dbReference type="SUPFAM" id="SSF50630">
    <property type="entry name" value="Acid proteases"/>
    <property type="match status" value="1"/>
</dbReference>
<organism evidence="7 8">
    <name type="scientific">Roridomyces roridus</name>
    <dbReference type="NCBI Taxonomy" id="1738132"/>
    <lineage>
        <taxon>Eukaryota</taxon>
        <taxon>Fungi</taxon>
        <taxon>Dikarya</taxon>
        <taxon>Basidiomycota</taxon>
        <taxon>Agaricomycotina</taxon>
        <taxon>Agaricomycetes</taxon>
        <taxon>Agaricomycetidae</taxon>
        <taxon>Agaricales</taxon>
        <taxon>Marasmiineae</taxon>
        <taxon>Mycenaceae</taxon>
        <taxon>Roridomyces</taxon>
    </lineage>
</organism>
<comment type="caution">
    <text evidence="7">The sequence shown here is derived from an EMBL/GenBank/DDBJ whole genome shotgun (WGS) entry which is preliminary data.</text>
</comment>
<accession>A0AAD7BHF5</accession>
<dbReference type="PANTHER" id="PTHR47966">
    <property type="entry name" value="BETA-SITE APP-CLEAVING ENZYME, ISOFORM A-RELATED"/>
    <property type="match status" value="1"/>
</dbReference>
<keyword evidence="2 4" id="KW-0064">Aspartyl protease</keyword>
<dbReference type="InterPro" id="IPR021109">
    <property type="entry name" value="Peptidase_aspartic_dom_sf"/>
</dbReference>
<evidence type="ECO:0000256" key="4">
    <source>
        <dbReference type="RuleBase" id="RU000454"/>
    </source>
</evidence>
<dbReference type="InterPro" id="IPR034164">
    <property type="entry name" value="Pepsin-like_dom"/>
</dbReference>
<gene>
    <name evidence="7" type="ORF">FB45DRAFT_928251</name>
</gene>
<dbReference type="Pfam" id="PF00026">
    <property type="entry name" value="Asp"/>
    <property type="match status" value="1"/>
</dbReference>
<keyword evidence="8" id="KW-1185">Reference proteome</keyword>
<dbReference type="Proteomes" id="UP001221142">
    <property type="component" value="Unassembled WGS sequence"/>
</dbReference>
<sequence length="376" mass="39034">MARVALSAALFTFVAGFTSALTIDERHAPVVRASLVRLSTITNTSNIVAQDNARLSKFKAGSEFVATGSGTAVNEVVTYIVKTVVGSQTFNLIVDTGSSNTWVGANTKYTPGSTSQSTGQTVSVTYGSGHGNEYIDLVSIGGEAVKQSIGVATSSNGFGGLDGILGLGPEGLTQNTLPTFMQNLLSQGKISTNVLGVSFAPLSGSASQASNGELTFGGVDSSRYTGSITFTNAIAPYWGVSPNQFKIGSVSLLGSASGIVDTGTTLIYIPSFVFTEFLLGTGGRSDSSTGLVKYRKKPSANFSFVIGGTTYTLAPDQYLVPAAQYGNFGLTSGAFYAVVADGGVQSPNMILGMSFLEYYYSVYDSTNNRIGLARAR</sequence>
<dbReference type="GO" id="GO:0004190">
    <property type="term" value="F:aspartic-type endopeptidase activity"/>
    <property type="evidence" value="ECO:0007669"/>
    <property type="project" value="UniProtKB-KW"/>
</dbReference>
<name>A0AAD7BHF5_9AGAR</name>
<evidence type="ECO:0000259" key="6">
    <source>
        <dbReference type="PROSITE" id="PS51767"/>
    </source>
</evidence>
<evidence type="ECO:0000313" key="8">
    <source>
        <dbReference type="Proteomes" id="UP001221142"/>
    </source>
</evidence>
<dbReference type="InterPro" id="IPR001969">
    <property type="entry name" value="Aspartic_peptidase_AS"/>
</dbReference>
<dbReference type="InterPro" id="IPR001461">
    <property type="entry name" value="Aspartic_peptidase_A1"/>
</dbReference>
<feature type="signal peptide" evidence="5">
    <location>
        <begin position="1"/>
        <end position="20"/>
    </location>
</feature>
<dbReference type="InterPro" id="IPR033121">
    <property type="entry name" value="PEPTIDASE_A1"/>
</dbReference>
<proteinExistence type="inferred from homology"/>
<keyword evidence="5" id="KW-0732">Signal</keyword>
<protein>
    <submittedName>
        <fullName evidence="7">Cathepsin E</fullName>
    </submittedName>
</protein>